<dbReference type="EMBL" id="BLAB01000001">
    <property type="protein sequence ID" value="GER92351.1"/>
    <property type="molecule type" value="Genomic_DNA"/>
</dbReference>
<dbReference type="AlphaFoldDB" id="A0A5J4L0P5"/>
<sequence>MFLKIVKSANKTDYIYVVESYRDDDGNINHKYLFSLGRLKDFISTPMFKKLAQKALALDSNLNTGSIDLSCLSDGEVLKYGHFVIKRSIIQDNEDNP</sequence>
<comment type="caution">
    <text evidence="1">The sequence shown here is derived from an EMBL/GenBank/DDBJ whole genome shotgun (WGS) entry which is preliminary data.</text>
</comment>
<protein>
    <submittedName>
        <fullName evidence="1">Uncharacterized protein</fullName>
    </submittedName>
</protein>
<name>A0A5J4L0P5_9ZZZZ</name>
<accession>A0A5J4L0P5</accession>
<organism evidence="1">
    <name type="scientific">hot springs metagenome</name>
    <dbReference type="NCBI Taxonomy" id="433727"/>
    <lineage>
        <taxon>unclassified sequences</taxon>
        <taxon>metagenomes</taxon>
        <taxon>ecological metagenomes</taxon>
    </lineage>
</organism>
<proteinExistence type="predicted"/>
<gene>
    <name evidence="1" type="ORF">A45J_0066</name>
</gene>
<evidence type="ECO:0000313" key="1">
    <source>
        <dbReference type="EMBL" id="GER92351.1"/>
    </source>
</evidence>
<reference evidence="1" key="1">
    <citation type="submission" date="2019-10" db="EMBL/GenBank/DDBJ databases">
        <title>Metagenomic sequencing of thiosulfate-disproportionating enrichment culture.</title>
        <authorList>
            <person name="Umezawa K."/>
            <person name="Kojima H."/>
            <person name="Fukui M."/>
        </authorList>
    </citation>
    <scope>NUCLEOTIDE SEQUENCE</scope>
    <source>
        <strain evidence="1">45J</strain>
    </source>
</reference>